<sequence>MSVEMPPELAWVARLAVGQAWPKGNEDDLHALGQAWHEAAQELKGISGQIGASGNGVLESVGGQVADEFRGFVTQLEASLPEMAESAGQLGKLGKHTAVQVEYAKYMILGQLILLAAQIAEWAFFAPEVIPVAITGARLAVKMILRRLLISVATGVALNVGLDVAVQTIQFLKGDRTEWSTENTVSAVVSGAIGGAMGGLFFGAGSVLAPKFAHSLLGKGILGAATGISTAGIMYGIYHSGEDEFGTSISAGALGALGGGGKRRFGGKGDTFKVDPVQVNVPDALTFDVPGMVSTVKTETAGTDTFKEVPDGTTTGGTNTTGHAPRAETATATRPGTDTRTTDTGAARTSVVREPTAGASAAHAAQHDGGLPGFTTTLSEAPHQVATGQSASGASGSVGRSSTPLGAGTGTGANAAPRPSGAAWAAGGTETGPRAGTSAGAAPLTSGRQAATPAPSSSAPVDRATVPVSRPATTGGPDTGPSVTAGRPSTEAVGGPAALRTDTTPAPRPQTVTAEGAVTATASGTATAQHTAGAGHPHGGDDPGGDGPVRAPAPRMRLDRTPRIVVRSTFEARRFVHQGEPVTDLTVRIAFRNGGSGHDTEAVWAKVTTGVEQFLNAPKYRLPGQDHRPGAGDRLHVTVVRARPGEEAHLTVDLVGHDGVMDQRRWRANAEPIEYAHELTHQVLGLRDEYRDDAVPHRPHAEGSLLGDFHTDSPDGLTRGGLRERHLQLVAAVVGDLHREDSGLAHDTEWEQARLAATPHKRSHTWVDPVSDPSRYEQRDGSARETSTVTDPRMLSAGRSDSDESEPESDWEPNTYTPPRPGPAAASPPSHSTASAHIADTQQPGNGTHAEEPAPDDRGTPESLHQSEDRSGDTDTAGHETAEEGATDPAPVVPLLEALPPGPFEARTLWGDDSFDTFGLIVHKDGYGGRIETHPVAYFHESEAEGTVREDGGSSDLLWRHRLDAYKAMAVAAEHRLHLITQRAQETVNAAETSDEQRERAQRLLKTESSLAREGWRPEYRSEFLHLQMLMGESGFLDGLPDELVVNDRWHVRPEDEPGTTTPWALVDPEKPTGSIGGSLRGPDGVSTRFHDWLNGVGGHSEWLADWATKQSSGSTTAEALRFKVMMSHFRPAKSPEGFYWHRLEHPDLRNDVVPARSRHEDDIPVTNFPSSYVRSMAAQHVFTHEILTRVKMPNVDPVEGVVQLLRLEKRSLVQESNEGETLEVGKPIKLQRGPAESFSLLAPYKDPKDTAKHTLGPFWVTTQKVPLHQVFGTYLQTRAEEPEHTLFLSEIENEFLALSDGAEVVYHGTDTPPPLTVVREASAPYPDEAAPRAPVSGGSGRQTGTSDTHHQTHPGTDTTPDTTVETPASSSGNASSRVVAPAVARSQYGMPEKNFNKFRDVARTKNLVIDVRPTNTAAPKWLDEGKLPKPKDIKAKSINDLDVRLGAKAEHVGLIGYFKPVRPERGSLDDRTWEQLEKRFAQRTQEFETLAPVMADLQAQGRFKVENGLVYGRDGQNDWREITGDHDVFDISTPGGTRLKGDPYHEVVNTMMAGDMAVMHGAHMDWEPSTPFSKGIFTKIVESHQEGGEPLLRFRPDVNDVELVYASREFSLPNPPLAEPEPGTAAQQPPSRADSPPPRQQTPQEPQTPQVPEGPRSHAMALPEPPSVEPLTQEQPSAERPPSVEPPAEHSPSVEPPAKHSPSVEPPAEEPPSAEQPTQDPPSAGPPQQLRGRYQRSLAGIRITDAPGPEALRARLLAMLPPAHAEDRQVVQRLDVEFDPATFRARHEEMVNGGHRFPLRVDGVLHDVELTARPAEWRLREEQASDAEKADKGFERSAEAKREAEPKKTSLTTSEAGLDLAPTVIRPDASHPDRLAVITPSVKAGGATHATDTSVKEAVETGTKTSLTGPTDTYVSEFTYHVAVIGPDGTRRSDPAREALVGEVIAEVTRPGTDRPDGVPARWNGWESDGPGHAEGRPLDVTGLSVLHADVFRRLPREERPDGTAHKDILEFLSPKNVVDGFEHAAGWGLTSKRLDLSDGGHAWLRLTLVPGTSVHEGTVSDKDSFTSKETGEHGAGRTDTSSWGLGLNGGGARRVRQSRTTEESTWLTVTGGYSYASSQAHHEKGKQTFSVEHSLERAGTGDLVRTEVEFRVEVLREHLSPGSDGLHEVRPVPDPGPAPGERPRDEENPPARRTGEVIRLRPHPAAPPDAAAQDAAAQDSAAQDAASSTADPGGTRPVPDDLRAPLTAQRTAFVDVPGSTELERHITDRLRELAPGILPPPDGAAGRVTPQAMENQRLLRARLSPSGLRADGGRLLDGTFRITLDASHLPGLPGRSYEVVVGADIGAGRHDGAVATTVKNTVSRGHTSEKGVTRGGKHTLGVSGTVRSALNPQDSVRAFGLGGVDGSYAPTRQTVAGGETQAKRTFQHKGQADAFSYPVGYRVLVGPHREGDPPGALPAGPAADGGTAGAVRDVVLTEGDRLRVEVRRPEVVSTSVPQFMRPGRLSQLHSVTHVGDEAGFRSQARTALRNAYDSRRADSEPPRVPELDDAVDALVGRAQLPGLVSASHVGWVNTLDRHVGDGRHPDTVGLSVRTRLVDLTYQETLSGNGTLDLELKASAATTLADQTSWSLKGNIGPDFGRFPETATGALTTSYQLRGGIRAKAGGQWDDADTVKQQTTTSRKVSHTGRWHVYRATAEVSMAGRITDAAGTPHLGRPVRHDHELLVLVSDEDATLLAIGDAAVAMARPPELRATLLDQGISGGVLVNLRDTDLVLREIDRQLRGPNDETVPVAALPFADTYAPDALAARYDELVGPGVLDRHVEVTRAGRVVTEVLVRGIPREWKDQGFRSDRPLTRDVSAADTVKGKSGSKRSAGAEGNLRAAVRPPVAHLNSASLTPGAAFEGSRGDSAESGVTTTVGHKTSGFGDDHARFTTELSYEVTVTRRTETGRFVHLPKDPATVGPARITAWVPVSLTESATAAAHPQVPDDPGRPAPHPAPSANHPFDIELARTDLQRRAERAAWQNELGAAHDLVGFDRTRDLHDAAVQVQLTPRRWGDGLLELIGEQYSWALARGSAFGRWAVRSTLPAHLAATVSRFLDTFSADPRLESRPGFSREQRLTLEEQFAIRQTFSGQSLPALFHRLADPGHVHRVPGTSLALSLEAIGPAEEVSRRDAADDELTVTVKDEAGTTATDAANWTVSPLDFSALTEDPVVTIPLNTGRMTRDQSYDVSRPVTRAPGTPGRPTPDTALPHGRTATEPGKVKVTDPAFLMRQPVRITVRRHDDATGNGAPRFVTGHVFHWSTTPVADPPSAPPPRPSAPAAEHPAPPRPLRAPAAAPRPSGPHADEIAPRAPRAPRTGAAGTATAAIDTAIGEHPAAAASAPLTHGVVFGAEDSTTPGPREVAAIDALAAELTGDALRRVATGLPLPEVLVTGHGTAAVSGQPHFGRSVRLGAERADGVRDVLAQRLDAHLRDLASTLTSEAFTITTESRGPDLPHGTDPAHDTPEARRRATITVIHRPDPGPQPSAPDSRPPVRPEQWRARRAHAVWAVLRTERYDPARDPAADRPAPGLLAGRDVVIRAAIARIQADDGRWVRNLSLHLPVRFGEGFTAADLGAYRERLQTLLDTYVNDGRRLPGSGDQLHIDVELAHRPDHPEAVEISRSERPARAWDQFTFPLGTHEGIRDDARALHEMLHYAGLPDRYHDATTLFRRLERQSERSGLMADIDTIDVPDDYLRTIAETTDSGPVLRDLPYTGEGKPTVTAPGLTGAAARDALLTSDPQTGPEPVRPPAAAPFAGHDQEYVDDLIRRVLHPETEMEHGRNWAGLGRAPLDATSYGVLHADGRRTVHEVPWTDAYIVMARAGENHITLETPDGRIRLTEAEDFAALLRDDPRLPAHADIVLAVRGLPEDALGLPQAVFRATGRRVWTPSAGTLRMVSSRRDHRKIERFDLIGTDPRWAPTTSEAGPDHFAHLRARHLLTDEYRVTTADEEAVLFRRLPATQYARFPHGSRPDPDTPALILPMQELDVVPVRAFPQIRVSQDRTLAIDGGGLSQHAYATERAVDEANAKLSAAGSKVRLTADPEVTVTFEREDGLPTPPLLRITPEFLTSSKSSEEEACRDFAQMVSGQVRASHVVFRVPAGRVATAQVSALDTAEVTGTHHLAESLAHVADGALDPAATGPAWAAAQTARDDRGVGGQGGSPTPGRQYGSALSYQRVDDPRRYALAQTARRTGINEAAWAEVGEGYLVQSINAADADGKPTLAVNYAKPTRSNASHFGYHFASVVLASEDGQAQITLENHARVSRNRQEMSQAVELNLRSSAARLRDLAAALNDRARFAERVEASEEHQNTLKARARLADRLVAAREARDRGAPEEEQERTFQQAATAMLRAAPMIDGKAQWYFRSYSTRPGESMHESHAELLSDHFSAEANPLTLVVLHGHGVSAPEHRFIPFEASGAMADSAGFKLDHLAEQLVRSGLWNLAHDLPLPTVRLTGHSGDTEPHLDLNLTRDMAATIRDELHLRIADLLRRRRSDTAPEAFHIFIGSGLQHHDGRGRGPQVTFEVDDRRVFGDDHDGTATS</sequence>
<feature type="compositionally biased region" description="Basic and acidic residues" evidence="1">
    <location>
        <begin position="1822"/>
        <end position="1849"/>
    </location>
</feature>
<evidence type="ECO:0000313" key="5">
    <source>
        <dbReference type="Proteomes" id="UP001221328"/>
    </source>
</evidence>
<dbReference type="PANTHER" id="PTHR48125:SF10">
    <property type="entry name" value="OS12G0136300 PROTEIN"/>
    <property type="match status" value="1"/>
</dbReference>
<dbReference type="InterPro" id="IPR057746">
    <property type="entry name" value="CpnT-like_N"/>
</dbReference>
<feature type="region of interest" description="Disordered" evidence="1">
    <location>
        <begin position="3491"/>
        <end position="3545"/>
    </location>
</feature>
<name>A0ABT5G420_9ACTN</name>
<keyword evidence="2" id="KW-0472">Membrane</keyword>
<feature type="transmembrane region" description="Helical" evidence="2">
    <location>
        <begin position="148"/>
        <end position="172"/>
    </location>
</feature>
<feature type="compositionally biased region" description="Low complexity" evidence="1">
    <location>
        <begin position="450"/>
        <end position="460"/>
    </location>
</feature>
<feature type="compositionally biased region" description="Low complexity" evidence="1">
    <location>
        <begin position="384"/>
        <end position="403"/>
    </location>
</feature>
<evidence type="ECO:0000313" key="4">
    <source>
        <dbReference type="EMBL" id="MDC2959593.1"/>
    </source>
</evidence>
<feature type="compositionally biased region" description="Low complexity" evidence="1">
    <location>
        <begin position="3355"/>
        <end position="3368"/>
    </location>
</feature>
<dbReference type="Proteomes" id="UP001221328">
    <property type="component" value="Unassembled WGS sequence"/>
</dbReference>
<feature type="region of interest" description="Disordered" evidence="1">
    <location>
        <begin position="3229"/>
        <end position="3265"/>
    </location>
</feature>
<feature type="region of interest" description="Disordered" evidence="1">
    <location>
        <begin position="1053"/>
        <end position="1082"/>
    </location>
</feature>
<feature type="compositionally biased region" description="Low complexity" evidence="1">
    <location>
        <begin position="312"/>
        <end position="349"/>
    </location>
</feature>
<feature type="region of interest" description="Disordered" evidence="1">
    <location>
        <begin position="699"/>
        <end position="720"/>
    </location>
</feature>
<evidence type="ECO:0000256" key="2">
    <source>
        <dbReference type="SAM" id="Phobius"/>
    </source>
</evidence>
<feature type="region of interest" description="Disordered" evidence="1">
    <location>
        <begin position="300"/>
        <end position="559"/>
    </location>
</feature>
<feature type="region of interest" description="Disordered" evidence="1">
    <location>
        <begin position="3307"/>
        <end position="3368"/>
    </location>
</feature>
<feature type="region of interest" description="Disordered" evidence="1">
    <location>
        <begin position="2059"/>
        <end position="2102"/>
    </location>
</feature>
<feature type="compositionally biased region" description="Low complexity" evidence="1">
    <location>
        <begin position="1354"/>
        <end position="1368"/>
    </location>
</feature>
<feature type="transmembrane region" description="Helical" evidence="2">
    <location>
        <begin position="184"/>
        <end position="208"/>
    </location>
</feature>
<feature type="region of interest" description="Disordered" evidence="1">
    <location>
        <begin position="2861"/>
        <end position="2883"/>
    </location>
</feature>
<gene>
    <name evidence="4" type="ORF">PO587_34725</name>
</gene>
<feature type="compositionally biased region" description="Low complexity" evidence="1">
    <location>
        <begin position="412"/>
        <end position="432"/>
    </location>
</feature>
<evidence type="ECO:0000256" key="1">
    <source>
        <dbReference type="SAM" id="MobiDB-lite"/>
    </source>
</evidence>
<dbReference type="RefSeq" id="WP_272177972.1">
    <property type="nucleotide sequence ID" value="NZ_JAQOSK010000017.1"/>
</dbReference>
<feature type="compositionally biased region" description="Low complexity" evidence="1">
    <location>
        <begin position="3337"/>
        <end position="3348"/>
    </location>
</feature>
<protein>
    <recommendedName>
        <fullName evidence="3">Outer membrane channel protein CpnT-like N-terminal domain-containing protein</fullName>
    </recommendedName>
</protein>
<keyword evidence="5" id="KW-1185">Reference proteome</keyword>
<feature type="region of interest" description="Disordered" evidence="1">
    <location>
        <begin position="4195"/>
        <end position="4218"/>
    </location>
</feature>
<feature type="compositionally biased region" description="Low complexity" evidence="1">
    <location>
        <begin position="511"/>
        <end position="535"/>
    </location>
</feature>
<accession>A0ABT5G420</accession>
<keyword evidence="2" id="KW-1133">Transmembrane helix</keyword>
<proteinExistence type="predicted"/>
<feature type="compositionally biased region" description="Basic and acidic residues" evidence="1">
    <location>
        <begin position="2161"/>
        <end position="2173"/>
    </location>
</feature>
<feature type="compositionally biased region" description="Pro residues" evidence="1">
    <location>
        <begin position="3312"/>
        <end position="3323"/>
    </location>
</feature>
<feature type="domain" description="Outer membrane channel protein CpnT-like N-terminal" evidence="3">
    <location>
        <begin position="9"/>
        <end position="147"/>
    </location>
</feature>
<feature type="region of interest" description="Disordered" evidence="1">
    <location>
        <begin position="1822"/>
        <end position="1868"/>
    </location>
</feature>
<feature type="compositionally biased region" description="Basic and acidic residues" evidence="1">
    <location>
        <begin position="2060"/>
        <end position="2078"/>
    </location>
</feature>
<feature type="region of interest" description="Disordered" evidence="1">
    <location>
        <begin position="1612"/>
        <end position="1746"/>
    </location>
</feature>
<feature type="compositionally biased region" description="Low complexity" evidence="1">
    <location>
        <begin position="3240"/>
        <end position="3254"/>
    </location>
</feature>
<feature type="region of interest" description="Disordered" evidence="1">
    <location>
        <begin position="756"/>
        <end position="899"/>
    </location>
</feature>
<feature type="region of interest" description="Disordered" evidence="1">
    <location>
        <begin position="2161"/>
        <end position="2244"/>
    </location>
</feature>
<dbReference type="EMBL" id="JAQOSK010000017">
    <property type="protein sequence ID" value="MDC2959593.1"/>
    <property type="molecule type" value="Genomic_DNA"/>
</dbReference>
<organism evidence="4 5">
    <name type="scientific">Streptomyces gilvifuscus</name>
    <dbReference type="NCBI Taxonomy" id="1550617"/>
    <lineage>
        <taxon>Bacteria</taxon>
        <taxon>Bacillati</taxon>
        <taxon>Actinomycetota</taxon>
        <taxon>Actinomycetes</taxon>
        <taxon>Kitasatosporales</taxon>
        <taxon>Streptomycetaceae</taxon>
        <taxon>Streptomyces</taxon>
    </lineage>
</organism>
<feature type="compositionally biased region" description="Low complexity" evidence="1">
    <location>
        <begin position="889"/>
        <end position="899"/>
    </location>
</feature>
<feature type="compositionally biased region" description="Basic and acidic residues" evidence="1">
    <location>
        <begin position="3505"/>
        <end position="3515"/>
    </location>
</feature>
<reference evidence="4 5" key="1">
    <citation type="journal article" date="2015" name="Int. J. Syst. Evol. Microbiol.">
        <title>Streptomyces gilvifuscus sp. nov., an actinomycete that produces antibacterial compounds isolated from soil.</title>
        <authorList>
            <person name="Nguyen T.M."/>
            <person name="Kim J."/>
        </authorList>
    </citation>
    <scope>NUCLEOTIDE SEQUENCE [LARGE SCALE GENOMIC DNA]</scope>
    <source>
        <strain evidence="4 5">T113</strain>
    </source>
</reference>
<feature type="region of interest" description="Disordered" evidence="1">
    <location>
        <begin position="2982"/>
        <end position="3005"/>
    </location>
</feature>
<feature type="compositionally biased region" description="Low complexity" evidence="1">
    <location>
        <begin position="1642"/>
        <end position="1655"/>
    </location>
</feature>
<feature type="region of interest" description="Disordered" evidence="1">
    <location>
        <begin position="2904"/>
        <end position="2925"/>
    </location>
</feature>
<comment type="caution">
    <text evidence="4">The sequence shown here is derived from an EMBL/GenBank/DDBJ whole genome shotgun (WGS) entry which is preliminary data.</text>
</comment>
<evidence type="ECO:0000259" key="3">
    <source>
        <dbReference type="Pfam" id="PF25547"/>
    </source>
</evidence>
<feature type="compositionally biased region" description="Pro residues" evidence="1">
    <location>
        <begin position="3527"/>
        <end position="3537"/>
    </location>
</feature>
<dbReference type="Pfam" id="PF25547">
    <property type="entry name" value="WXG100_2"/>
    <property type="match status" value="1"/>
</dbReference>
<dbReference type="PANTHER" id="PTHR48125">
    <property type="entry name" value="LP07818P1"/>
    <property type="match status" value="1"/>
</dbReference>
<feature type="compositionally biased region" description="Low complexity" evidence="1">
    <location>
        <begin position="2210"/>
        <end position="2233"/>
    </location>
</feature>
<feature type="transmembrane region" description="Helical" evidence="2">
    <location>
        <begin position="220"/>
        <end position="238"/>
    </location>
</feature>
<feature type="compositionally biased region" description="Basic and acidic residues" evidence="1">
    <location>
        <begin position="2183"/>
        <end position="2201"/>
    </location>
</feature>
<feature type="compositionally biased region" description="Basic and acidic residues" evidence="1">
    <location>
        <begin position="849"/>
        <end position="882"/>
    </location>
</feature>
<keyword evidence="2" id="KW-0812">Transmembrane</keyword>
<feature type="compositionally biased region" description="Low complexity" evidence="1">
    <location>
        <begin position="823"/>
        <end position="839"/>
    </location>
</feature>
<feature type="compositionally biased region" description="Basic and acidic residues" evidence="1">
    <location>
        <begin position="774"/>
        <end position="783"/>
    </location>
</feature>
<feature type="region of interest" description="Disordered" evidence="1">
    <location>
        <begin position="1325"/>
        <end position="1380"/>
    </location>
</feature>